<keyword evidence="4" id="KW-1003">Cell membrane</keyword>
<feature type="transmembrane region" description="Helical" evidence="8">
    <location>
        <begin position="275"/>
        <end position="301"/>
    </location>
</feature>
<organism evidence="9 10">
    <name type="scientific">Clostridium sporogenes</name>
    <dbReference type="NCBI Taxonomy" id="1509"/>
    <lineage>
        <taxon>Bacteria</taxon>
        <taxon>Bacillati</taxon>
        <taxon>Bacillota</taxon>
        <taxon>Clostridia</taxon>
        <taxon>Eubacteriales</taxon>
        <taxon>Clostridiaceae</taxon>
        <taxon>Clostridium</taxon>
    </lineage>
</organism>
<evidence type="ECO:0000256" key="3">
    <source>
        <dbReference type="ARBA" id="ARBA00022448"/>
    </source>
</evidence>
<evidence type="ECO:0000256" key="5">
    <source>
        <dbReference type="ARBA" id="ARBA00022692"/>
    </source>
</evidence>
<evidence type="ECO:0000313" key="9">
    <source>
        <dbReference type="EMBL" id="APH14784.1"/>
    </source>
</evidence>
<accession>A0A1L3NFA0</accession>
<dbReference type="CDD" id="cd06550">
    <property type="entry name" value="TM_ABC_iron-siderophores_like"/>
    <property type="match status" value="1"/>
</dbReference>
<dbReference type="SUPFAM" id="SSF81345">
    <property type="entry name" value="ABC transporter involved in vitamin B12 uptake, BtuC"/>
    <property type="match status" value="1"/>
</dbReference>
<evidence type="ECO:0000256" key="6">
    <source>
        <dbReference type="ARBA" id="ARBA00022989"/>
    </source>
</evidence>
<keyword evidence="6 8" id="KW-1133">Transmembrane helix</keyword>
<proteinExistence type="inferred from homology"/>
<dbReference type="AlphaFoldDB" id="A0A1L3NFA0"/>
<dbReference type="GO" id="GO:0005886">
    <property type="term" value="C:plasma membrane"/>
    <property type="evidence" value="ECO:0007669"/>
    <property type="project" value="UniProtKB-SubCell"/>
</dbReference>
<dbReference type="GO" id="GO:0022857">
    <property type="term" value="F:transmembrane transporter activity"/>
    <property type="evidence" value="ECO:0007669"/>
    <property type="project" value="InterPro"/>
</dbReference>
<dbReference type="InterPro" id="IPR000522">
    <property type="entry name" value="ABC_transptr_permease_BtuC"/>
</dbReference>
<feature type="transmembrane region" description="Helical" evidence="8">
    <location>
        <begin position="123"/>
        <end position="146"/>
    </location>
</feature>
<feature type="transmembrane region" description="Helical" evidence="8">
    <location>
        <begin position="321"/>
        <end position="339"/>
    </location>
</feature>
<dbReference type="PANTHER" id="PTHR30472:SF25">
    <property type="entry name" value="ABC TRANSPORTER PERMEASE PROTEIN MJ0876-RELATED"/>
    <property type="match status" value="1"/>
</dbReference>
<protein>
    <submittedName>
        <fullName evidence="9">FecCD transport family protein</fullName>
    </submittedName>
</protein>
<feature type="transmembrane region" description="Helical" evidence="8">
    <location>
        <begin position="91"/>
        <end position="111"/>
    </location>
</feature>
<comment type="subcellular location">
    <subcellularLocation>
        <location evidence="1">Cell membrane</location>
        <topology evidence="1">Multi-pass membrane protein</topology>
    </subcellularLocation>
</comment>
<evidence type="ECO:0000256" key="8">
    <source>
        <dbReference type="SAM" id="Phobius"/>
    </source>
</evidence>
<dbReference type="EMBL" id="CP013243">
    <property type="protein sequence ID" value="APH14784.1"/>
    <property type="molecule type" value="Genomic_DNA"/>
</dbReference>
<evidence type="ECO:0000256" key="7">
    <source>
        <dbReference type="ARBA" id="ARBA00023136"/>
    </source>
</evidence>
<dbReference type="eggNOG" id="COG0609">
    <property type="taxonomic scope" value="Bacteria"/>
</dbReference>
<keyword evidence="7 8" id="KW-0472">Membrane</keyword>
<keyword evidence="5 8" id="KW-0812">Transmembrane</keyword>
<keyword evidence="3" id="KW-0813">Transport</keyword>
<evidence type="ECO:0000256" key="4">
    <source>
        <dbReference type="ARBA" id="ARBA00022475"/>
    </source>
</evidence>
<dbReference type="STRING" id="413999.CBO0302"/>
<dbReference type="GO" id="GO:0033214">
    <property type="term" value="P:siderophore-iron import into cell"/>
    <property type="evidence" value="ECO:0007669"/>
    <property type="project" value="TreeGrafter"/>
</dbReference>
<evidence type="ECO:0000313" key="10">
    <source>
        <dbReference type="Proteomes" id="UP000182204"/>
    </source>
</evidence>
<name>A0A1L3NFA0_CLOSG</name>
<dbReference type="RefSeq" id="WP_072585507.1">
    <property type="nucleotide sequence ID" value="NZ_CP013243.1"/>
</dbReference>
<feature type="transmembrane region" description="Helical" evidence="8">
    <location>
        <begin position="184"/>
        <end position="206"/>
    </location>
</feature>
<dbReference type="PANTHER" id="PTHR30472">
    <property type="entry name" value="FERRIC ENTEROBACTIN TRANSPORT SYSTEM PERMEASE PROTEIN"/>
    <property type="match status" value="1"/>
</dbReference>
<feature type="transmembrane region" description="Helical" evidence="8">
    <location>
        <begin position="152"/>
        <end position="172"/>
    </location>
</feature>
<evidence type="ECO:0000256" key="1">
    <source>
        <dbReference type="ARBA" id="ARBA00004651"/>
    </source>
</evidence>
<comment type="similarity">
    <text evidence="2">Belongs to the binding-protein-dependent transport system permease family. FecCD subfamily.</text>
</comment>
<dbReference type="Gene3D" id="1.10.3470.10">
    <property type="entry name" value="ABC transporter involved in vitamin B12 uptake, BtuC"/>
    <property type="match status" value="1"/>
</dbReference>
<dbReference type="Proteomes" id="UP000182204">
    <property type="component" value="Chromosome"/>
</dbReference>
<gene>
    <name evidence="9" type="ORF">NPD5_1790</name>
</gene>
<dbReference type="InterPro" id="IPR037294">
    <property type="entry name" value="ABC_BtuC-like"/>
</dbReference>
<feature type="transmembrane region" description="Helical" evidence="8">
    <location>
        <begin position="26"/>
        <end position="48"/>
    </location>
</feature>
<feature type="transmembrane region" description="Helical" evidence="8">
    <location>
        <begin position="226"/>
        <end position="247"/>
    </location>
</feature>
<sequence>MLQTGKVGVAKYNTVNYEGTSKRRSLFTAIIIGLVTILILSIIISVSIGQVSIPFSQSYRILIYKLTGLQTGNLDQFMNGMFEEIIWQIRFPRVLLAMIAGIGLTLCGVVMQASVQNPLADPYILGISSGASLGATFSIMIGFGVAGTFGELGVAFWAFIGAFGAGALVMGLASIGGKMSSIKLVLAGTVINALCNAISSFIVYFAKDAEGIRSVTFWTMGSLTSAQWGKLPIITIIVMLAVVLFLSQARIMNTMMMGEETAVTLGINLNFYRRLYMVISVAVTGVIVATCGIIGFVGLIVPHIVRSIVGSDNKLLLPTSILFSAIFLIWADIFARTIIPNGELPIGIITSLLGAPVFMYMLVKKSYGFGGK</sequence>
<dbReference type="Pfam" id="PF01032">
    <property type="entry name" value="FecCD"/>
    <property type="match status" value="1"/>
</dbReference>
<feature type="transmembrane region" description="Helical" evidence="8">
    <location>
        <begin position="346"/>
        <end position="363"/>
    </location>
</feature>
<reference evidence="9 10" key="1">
    <citation type="submission" date="2015-11" db="EMBL/GenBank/DDBJ databases">
        <authorList>
            <person name="Hill K.K."/>
            <person name="Shirey T.B."/>
            <person name="Raphael B."/>
            <person name="Daligault H.E."/>
            <person name="Davenport K.W."/>
            <person name="Bruce D.C."/>
            <person name="Foley B.T."/>
            <person name="Johnson S.L."/>
        </authorList>
    </citation>
    <scope>NUCLEOTIDE SEQUENCE [LARGE SCALE GENOMIC DNA]</scope>
    <source>
        <strain evidence="9 10">CDC_1632</strain>
    </source>
</reference>
<evidence type="ECO:0000256" key="2">
    <source>
        <dbReference type="ARBA" id="ARBA00007935"/>
    </source>
</evidence>
<dbReference type="FunFam" id="1.10.3470.10:FF:000001">
    <property type="entry name" value="Vitamin B12 ABC transporter permease BtuC"/>
    <property type="match status" value="1"/>
</dbReference>